<dbReference type="EMBL" id="CAEZYK010000009">
    <property type="protein sequence ID" value="CAB4716097.1"/>
    <property type="molecule type" value="Genomic_DNA"/>
</dbReference>
<evidence type="ECO:0000256" key="1">
    <source>
        <dbReference type="SAM" id="MobiDB-lite"/>
    </source>
</evidence>
<dbReference type="EMBL" id="CAFBPQ010000014">
    <property type="protein sequence ID" value="CAB5020902.1"/>
    <property type="molecule type" value="Genomic_DNA"/>
</dbReference>
<protein>
    <submittedName>
        <fullName evidence="3">Unannotated protein</fullName>
    </submittedName>
</protein>
<feature type="region of interest" description="Disordered" evidence="1">
    <location>
        <begin position="108"/>
        <end position="129"/>
    </location>
</feature>
<feature type="compositionally biased region" description="Low complexity" evidence="1">
    <location>
        <begin position="110"/>
        <end position="129"/>
    </location>
</feature>
<gene>
    <name evidence="3" type="ORF">UFOPK2683_00276</name>
    <name evidence="4" type="ORF">UFOPK3605_00640</name>
    <name evidence="5" type="ORF">UFOPK3897_00492</name>
    <name evidence="6" type="ORF">UFOPK4121_00651</name>
</gene>
<feature type="domain" description="Peptidoglycan binding-like" evidence="2">
    <location>
        <begin position="43"/>
        <end position="98"/>
    </location>
</feature>
<sequence>MSKSWIKIGISVLVLALVGAACSSGDSSNSGTSSNSSKNGADGNDVLAVQRELTSLGCAPGPLDGTLGADTKAAIKNFQAANGLSADGIIGPNTRAALAFSAQTGSVRCPATPTSSPPTTKGGGSSTTPPCTDAALRPAVIASLSSGEQLFKLNAFNCAINWAVTNPTVGIPSNEIDVTVLLRWNGSAWQAVDRGVYCNNGSVPASIYQDACTTN</sequence>
<reference evidence="3" key="1">
    <citation type="submission" date="2020-05" db="EMBL/GenBank/DDBJ databases">
        <authorList>
            <person name="Chiriac C."/>
            <person name="Salcher M."/>
            <person name="Ghai R."/>
            <person name="Kavagutti S V."/>
        </authorList>
    </citation>
    <scope>NUCLEOTIDE SEQUENCE</scope>
</reference>
<dbReference type="InterPro" id="IPR036366">
    <property type="entry name" value="PGBDSf"/>
</dbReference>
<dbReference type="AlphaFoldDB" id="A0A6J6QXA4"/>
<organism evidence="3">
    <name type="scientific">freshwater metagenome</name>
    <dbReference type="NCBI Taxonomy" id="449393"/>
    <lineage>
        <taxon>unclassified sequences</taxon>
        <taxon>metagenomes</taxon>
        <taxon>ecological metagenomes</taxon>
    </lineage>
</organism>
<evidence type="ECO:0000313" key="6">
    <source>
        <dbReference type="EMBL" id="CAB5020902.1"/>
    </source>
</evidence>
<evidence type="ECO:0000259" key="2">
    <source>
        <dbReference type="Pfam" id="PF01471"/>
    </source>
</evidence>
<dbReference type="Gene3D" id="1.10.101.10">
    <property type="entry name" value="PGBD-like superfamily/PGBD"/>
    <property type="match status" value="1"/>
</dbReference>
<evidence type="ECO:0000313" key="5">
    <source>
        <dbReference type="EMBL" id="CAB4971777.1"/>
    </source>
</evidence>
<evidence type="ECO:0000313" key="3">
    <source>
        <dbReference type="EMBL" id="CAB4716097.1"/>
    </source>
</evidence>
<accession>A0A6J6QXA4</accession>
<dbReference type="Pfam" id="PF01471">
    <property type="entry name" value="PG_binding_1"/>
    <property type="match status" value="1"/>
</dbReference>
<dbReference type="EMBL" id="CAFBMM010000023">
    <property type="protein sequence ID" value="CAB4903916.1"/>
    <property type="molecule type" value="Genomic_DNA"/>
</dbReference>
<dbReference type="EMBL" id="CAFBOF010000006">
    <property type="protein sequence ID" value="CAB4971777.1"/>
    <property type="molecule type" value="Genomic_DNA"/>
</dbReference>
<dbReference type="InterPro" id="IPR002477">
    <property type="entry name" value="Peptidoglycan-bd-like"/>
</dbReference>
<dbReference type="InterPro" id="IPR036365">
    <property type="entry name" value="PGBD-like_sf"/>
</dbReference>
<proteinExistence type="predicted"/>
<dbReference type="PROSITE" id="PS51257">
    <property type="entry name" value="PROKAR_LIPOPROTEIN"/>
    <property type="match status" value="1"/>
</dbReference>
<dbReference type="SUPFAM" id="SSF47090">
    <property type="entry name" value="PGBD-like"/>
    <property type="match status" value="1"/>
</dbReference>
<evidence type="ECO:0000313" key="4">
    <source>
        <dbReference type="EMBL" id="CAB4903916.1"/>
    </source>
</evidence>
<name>A0A6J6QXA4_9ZZZZ</name>